<feature type="domain" description="N-acetyltransferase" evidence="1">
    <location>
        <begin position="12"/>
        <end position="173"/>
    </location>
</feature>
<dbReference type="EMBL" id="SEWF01000066">
    <property type="protein sequence ID" value="RYU92903.1"/>
    <property type="molecule type" value="Genomic_DNA"/>
</dbReference>
<keyword evidence="3" id="KW-1185">Reference proteome</keyword>
<proteinExistence type="predicted"/>
<dbReference type="PROSITE" id="PS51186">
    <property type="entry name" value="GNAT"/>
    <property type="match status" value="1"/>
</dbReference>
<reference evidence="2 3" key="1">
    <citation type="submission" date="2019-02" db="EMBL/GenBank/DDBJ databases">
        <title>Bacterial novel species Emticicia sp. 17J42-9 isolated from soil.</title>
        <authorList>
            <person name="Jung H.-Y."/>
        </authorList>
    </citation>
    <scope>NUCLEOTIDE SEQUENCE [LARGE SCALE GENOMIC DNA]</scope>
    <source>
        <strain evidence="2 3">17J42-9</strain>
    </source>
</reference>
<dbReference type="AlphaFoldDB" id="A0A4Q5LTY8"/>
<dbReference type="Pfam" id="PF13302">
    <property type="entry name" value="Acetyltransf_3"/>
    <property type="match status" value="1"/>
</dbReference>
<name>A0A4Q5LTY8_9BACT</name>
<evidence type="ECO:0000259" key="1">
    <source>
        <dbReference type="PROSITE" id="PS51186"/>
    </source>
</evidence>
<evidence type="ECO:0000313" key="2">
    <source>
        <dbReference type="EMBL" id="RYU92903.1"/>
    </source>
</evidence>
<dbReference type="InterPro" id="IPR016181">
    <property type="entry name" value="Acyl_CoA_acyltransferase"/>
</dbReference>
<accession>A0A4Q5LTY8</accession>
<organism evidence="2 3">
    <name type="scientific">Emticicia agri</name>
    <dbReference type="NCBI Taxonomy" id="2492393"/>
    <lineage>
        <taxon>Bacteria</taxon>
        <taxon>Pseudomonadati</taxon>
        <taxon>Bacteroidota</taxon>
        <taxon>Cytophagia</taxon>
        <taxon>Cytophagales</taxon>
        <taxon>Leadbetterellaceae</taxon>
        <taxon>Emticicia</taxon>
    </lineage>
</organism>
<dbReference type="OrthoDB" id="6290225at2"/>
<dbReference type="RefSeq" id="WP_130023930.1">
    <property type="nucleotide sequence ID" value="NZ_SEWF01000066.1"/>
</dbReference>
<comment type="caution">
    <text evidence="2">The sequence shown here is derived from an EMBL/GenBank/DDBJ whole genome shotgun (WGS) entry which is preliminary data.</text>
</comment>
<dbReference type="SUPFAM" id="SSF55729">
    <property type="entry name" value="Acyl-CoA N-acyltransferases (Nat)"/>
    <property type="match status" value="1"/>
</dbReference>
<keyword evidence="2" id="KW-0808">Transferase</keyword>
<gene>
    <name evidence="2" type="ORF">EWM59_24785</name>
</gene>
<dbReference type="InterPro" id="IPR000182">
    <property type="entry name" value="GNAT_dom"/>
</dbReference>
<dbReference type="GO" id="GO:0016747">
    <property type="term" value="F:acyltransferase activity, transferring groups other than amino-acyl groups"/>
    <property type="evidence" value="ECO:0007669"/>
    <property type="project" value="InterPro"/>
</dbReference>
<protein>
    <submittedName>
        <fullName evidence="2">N-acetyltransferase</fullName>
    </submittedName>
</protein>
<evidence type="ECO:0000313" key="3">
    <source>
        <dbReference type="Proteomes" id="UP000293162"/>
    </source>
</evidence>
<dbReference type="PANTHER" id="PTHR43415:SF3">
    <property type="entry name" value="GNAT-FAMILY ACETYLTRANSFERASE"/>
    <property type="match status" value="1"/>
</dbReference>
<dbReference type="Gene3D" id="3.40.630.30">
    <property type="match status" value="1"/>
</dbReference>
<sequence>MRKAKVLDSARLNYVPLSATHVSQTYADWINDPEVNKYLETRQTTLEQLEDFVKGQEKKDILFWAIQLKDSNKHIGNIKIDPINDVDASGEYGILMGDKSEWKKGYAQEASERIIKFCFDEFNLSKITLGVVEENTAAVNLYKRLGFEIYQIKENSGVYEGKLCNTLRMELKK</sequence>
<dbReference type="Proteomes" id="UP000293162">
    <property type="component" value="Unassembled WGS sequence"/>
</dbReference>
<dbReference type="PANTHER" id="PTHR43415">
    <property type="entry name" value="SPERMIDINE N(1)-ACETYLTRANSFERASE"/>
    <property type="match status" value="1"/>
</dbReference>